<feature type="binding site" evidence="6">
    <location>
        <position position="538"/>
    </location>
    <ligand>
        <name>Mg(2+)</name>
        <dbReference type="ChEBI" id="CHEBI:18420"/>
    </ligand>
</feature>
<feature type="binding site" evidence="6">
    <location>
        <position position="522"/>
    </location>
    <ligand>
        <name>CoA</name>
        <dbReference type="ChEBI" id="CHEBI:57287"/>
    </ligand>
</feature>
<dbReference type="Proteomes" id="UP000286997">
    <property type="component" value="Unassembled WGS sequence"/>
</dbReference>
<evidence type="ECO:0000256" key="1">
    <source>
        <dbReference type="ARBA" id="ARBA00006432"/>
    </source>
</evidence>
<keyword evidence="3 6" id="KW-0547">Nucleotide-binding</keyword>
<dbReference type="NCBIfam" id="TIGR02188">
    <property type="entry name" value="Ac_CoA_lig_AcsA"/>
    <property type="match status" value="1"/>
</dbReference>
<proteinExistence type="inferred from homology"/>
<evidence type="ECO:0000256" key="4">
    <source>
        <dbReference type="ARBA" id="ARBA00022840"/>
    </source>
</evidence>
<comment type="similarity">
    <text evidence="1 6">Belongs to the ATP-dependent AMP-binding enzyme family.</text>
</comment>
<dbReference type="InterPro" id="IPR000873">
    <property type="entry name" value="AMP-dep_synth/lig_dom"/>
</dbReference>
<feature type="binding site" evidence="6">
    <location>
        <position position="525"/>
    </location>
    <ligand>
        <name>ATP</name>
        <dbReference type="ChEBI" id="CHEBI:30616"/>
    </ligand>
</feature>
<sequence>MTQRVVDVPDQVRQRAHLDEAQYRAWYEASIADPETFWGEHGKRIDWFQPYSQVKDTTFGPGEVTIRWFLDGTTNVAHNCIDRHLERRGEQVAIIWEGDDPNESRRITYRELHAEVCRMANVLRNRGVGKGDRVTIYLPMIPEAAFAMLACARLGAIHSVVFGGFSPDSLAGRIEGCGSRMVITADEGLRGGRKVPLKANVDAAIARLPADSVDHVVVVRRTGGPVEMDPVRDVYYHDAAAQVTDECPVEPVDAEHPLFLLYTSGSTGQPKGVVHTTGGYLVYASMTHQYVFDYHDGDVYWCTADVGWVTGHSYILYGPLANGATTLMFEGIPTYPTISRFWEVVDKHKVNIFYTAPTAIRSLMGAGEEPVKKTSRSTLRILGSVGEPINPEAWEWYYRVVGDARCPIVDTWWQTETGGILITPLPGATRLKPGSATKPFFGVKPVVVDGENTILDGACEGNLCIDDSWPGQMRTVWGDHERFVQTYFSTFPGRYFSGDGCRRDADGDYWITGRVDDVINVSGHRMGTAEVESSLVAHPKVSEAAVVGYPHNLKGQGIYAYVTLMQGEEPSDALRKELVAWVRKDIGPIASPDLIQFAPGLPKTRSGKIMRRILRKIAEDEFSALGDTSTLADPGVVDDLIENRQNRAG</sequence>
<evidence type="ECO:0000256" key="3">
    <source>
        <dbReference type="ARBA" id="ARBA00022741"/>
    </source>
</evidence>
<dbReference type="Pfam" id="PF16177">
    <property type="entry name" value="ACAS_N"/>
    <property type="match status" value="1"/>
</dbReference>
<dbReference type="Pfam" id="PF13193">
    <property type="entry name" value="AMP-binding_C"/>
    <property type="match status" value="1"/>
</dbReference>
<dbReference type="NCBIfam" id="NF001208">
    <property type="entry name" value="PRK00174.1"/>
    <property type="match status" value="1"/>
</dbReference>
<dbReference type="CDD" id="cd05966">
    <property type="entry name" value="ACS"/>
    <property type="match status" value="1"/>
</dbReference>
<comment type="catalytic activity">
    <reaction evidence="6">
        <text>acetate + ATP + CoA = acetyl-CoA + AMP + diphosphate</text>
        <dbReference type="Rhea" id="RHEA:23176"/>
        <dbReference type="ChEBI" id="CHEBI:30089"/>
        <dbReference type="ChEBI" id="CHEBI:30616"/>
        <dbReference type="ChEBI" id="CHEBI:33019"/>
        <dbReference type="ChEBI" id="CHEBI:57287"/>
        <dbReference type="ChEBI" id="CHEBI:57288"/>
        <dbReference type="ChEBI" id="CHEBI:456215"/>
        <dbReference type="EC" id="6.2.1.1"/>
    </reaction>
</comment>
<dbReference type="FunFam" id="3.40.50.12780:FF:000001">
    <property type="entry name" value="Acetyl-coenzyme A synthetase"/>
    <property type="match status" value="1"/>
</dbReference>
<evidence type="ECO:0000259" key="7">
    <source>
        <dbReference type="Pfam" id="PF00501"/>
    </source>
</evidence>
<feature type="binding site" evidence="6">
    <location>
        <position position="310"/>
    </location>
    <ligand>
        <name>CoA</name>
        <dbReference type="ChEBI" id="CHEBI:57287"/>
    </ligand>
</feature>
<evidence type="ECO:0000256" key="5">
    <source>
        <dbReference type="ARBA" id="ARBA00022990"/>
    </source>
</evidence>
<dbReference type="GO" id="GO:0005524">
    <property type="term" value="F:ATP binding"/>
    <property type="evidence" value="ECO:0007669"/>
    <property type="project" value="UniProtKB-KW"/>
</dbReference>
<keyword evidence="11" id="KW-1185">Reference proteome</keyword>
<keyword evidence="6" id="KW-0479">Metal-binding</keyword>
<dbReference type="EMBL" id="SACP01000014">
    <property type="protein sequence ID" value="RVU16859.1"/>
    <property type="molecule type" value="Genomic_DNA"/>
</dbReference>
<feature type="binding site" evidence="6">
    <location>
        <begin position="386"/>
        <end position="388"/>
    </location>
    <ligand>
        <name>ATP</name>
        <dbReference type="ChEBI" id="CHEBI:30616"/>
    </ligand>
</feature>
<feature type="binding site" evidence="6">
    <location>
        <position position="536"/>
    </location>
    <ligand>
        <name>Mg(2+)</name>
        <dbReference type="ChEBI" id="CHEBI:18420"/>
    </ligand>
</feature>
<feature type="modified residue" description="N6-acetyllysine" evidence="6">
    <location>
        <position position="608"/>
    </location>
</feature>
<evidence type="ECO:0000256" key="6">
    <source>
        <dbReference type="HAMAP-Rule" id="MF_01123"/>
    </source>
</evidence>
<protein>
    <recommendedName>
        <fullName evidence="6">Acetyl-coenzyme A synthetase</fullName>
        <shortName evidence="6">AcCoA synthetase</shortName>
        <shortName evidence="6">Acs</shortName>
        <ecNumber evidence="6">6.2.1.1</ecNumber>
    </recommendedName>
    <alternativeName>
        <fullName evidence="6">Acetate--CoA ligase</fullName>
    </alternativeName>
    <alternativeName>
        <fullName evidence="6">Acyl-activating enzyme</fullName>
    </alternativeName>
</protein>
<feature type="binding site" evidence="6">
    <location>
        <position position="514"/>
    </location>
    <ligand>
        <name>ATP</name>
        <dbReference type="ChEBI" id="CHEBI:30616"/>
    </ligand>
</feature>
<dbReference type="FunFam" id="3.30.300.30:FF:000004">
    <property type="entry name" value="Acetyl-coenzyme A synthetase"/>
    <property type="match status" value="1"/>
</dbReference>
<keyword evidence="5 6" id="KW-0007">Acetylation</keyword>
<dbReference type="GO" id="GO:0016208">
    <property type="term" value="F:AMP binding"/>
    <property type="evidence" value="ECO:0007669"/>
    <property type="project" value="InterPro"/>
</dbReference>
<dbReference type="EC" id="6.2.1.1" evidence="6"/>
<organism evidence="10 11">
    <name type="scientific">Methylobacterium oryzihabitans</name>
    <dbReference type="NCBI Taxonomy" id="2499852"/>
    <lineage>
        <taxon>Bacteria</taxon>
        <taxon>Pseudomonadati</taxon>
        <taxon>Pseudomonadota</taxon>
        <taxon>Alphaproteobacteria</taxon>
        <taxon>Hyphomicrobiales</taxon>
        <taxon>Methylobacteriaceae</taxon>
        <taxon>Methylobacterium</taxon>
    </lineage>
</organism>
<dbReference type="PANTHER" id="PTHR24095">
    <property type="entry name" value="ACETYL-COENZYME A SYNTHETASE"/>
    <property type="match status" value="1"/>
</dbReference>
<dbReference type="InterPro" id="IPR032387">
    <property type="entry name" value="ACAS_N"/>
</dbReference>
<comment type="PTM">
    <text evidence="6">Acetylated. Deacetylation by the SIR2-homolog deacetylase activates the enzyme.</text>
</comment>
<gene>
    <name evidence="10" type="primary">acs</name>
    <name evidence="6" type="synonym">acsA</name>
    <name evidence="10" type="ORF">EOE48_15455</name>
</gene>
<dbReference type="Gene3D" id="3.30.300.30">
    <property type="match status" value="1"/>
</dbReference>
<evidence type="ECO:0000313" key="10">
    <source>
        <dbReference type="EMBL" id="RVU16859.1"/>
    </source>
</evidence>
<feature type="domain" description="Acetyl-coenzyme A synthetase N-terminal" evidence="9">
    <location>
        <begin position="23"/>
        <end position="80"/>
    </location>
</feature>
<dbReference type="Gene3D" id="3.40.50.12780">
    <property type="entry name" value="N-terminal domain of ligase-like"/>
    <property type="match status" value="1"/>
</dbReference>
<comment type="cofactor">
    <cofactor evidence="6">
        <name>Mg(2+)</name>
        <dbReference type="ChEBI" id="CHEBI:18420"/>
    </cofactor>
</comment>
<feature type="binding site" evidence="6">
    <location>
        <position position="541"/>
    </location>
    <ligand>
        <name>Mg(2+)</name>
        <dbReference type="ChEBI" id="CHEBI:18420"/>
    </ligand>
</feature>
<dbReference type="RefSeq" id="WP_127730656.1">
    <property type="nucleotide sequence ID" value="NZ_SACP01000014.1"/>
</dbReference>
<dbReference type="HAMAP" id="MF_01123">
    <property type="entry name" value="Ac_CoA_synth"/>
    <property type="match status" value="1"/>
</dbReference>
<dbReference type="Pfam" id="PF00501">
    <property type="entry name" value="AMP-binding"/>
    <property type="match status" value="1"/>
</dbReference>
<dbReference type="AlphaFoldDB" id="A0A3S3U6S2"/>
<feature type="binding site" evidence="6">
    <location>
        <position position="583"/>
    </location>
    <ligand>
        <name>CoA</name>
        <dbReference type="ChEBI" id="CHEBI:57287"/>
    </ligand>
</feature>
<dbReference type="GO" id="GO:0005829">
    <property type="term" value="C:cytosol"/>
    <property type="evidence" value="ECO:0007669"/>
    <property type="project" value="TreeGrafter"/>
</dbReference>
<comment type="function">
    <text evidence="6">Catalyzes the conversion of acetate into acetyl-CoA (AcCoA), an essential intermediate at the junction of anabolic and catabolic pathways. AcsA undergoes a two-step reaction. In the first half reaction, AcsA combines acetate with ATP to form acetyl-adenylate (AcAMP) intermediate. In the second half reaction, it can then transfer the acetyl group from AcAMP to the sulfhydryl group of CoA, forming the product AcCoA.</text>
</comment>
<feature type="domain" description="AMP-binding enzyme C-terminal" evidence="8">
    <location>
        <begin position="530"/>
        <end position="608"/>
    </location>
</feature>
<comment type="caution">
    <text evidence="6">Lacks conserved residue(s) required for the propagation of feature annotation.</text>
</comment>
<evidence type="ECO:0000313" key="11">
    <source>
        <dbReference type="Proteomes" id="UP000286997"/>
    </source>
</evidence>
<dbReference type="InterPro" id="IPR045851">
    <property type="entry name" value="AMP-bd_C_sf"/>
</dbReference>
<feature type="binding site" evidence="6">
    <location>
        <begin position="410"/>
        <end position="415"/>
    </location>
    <ligand>
        <name>ATP</name>
        <dbReference type="ChEBI" id="CHEBI:30616"/>
    </ligand>
</feature>
<keyword evidence="2 6" id="KW-0436">Ligase</keyword>
<dbReference type="PANTHER" id="PTHR24095:SF14">
    <property type="entry name" value="ACETYL-COENZYME A SYNTHETASE 1"/>
    <property type="match status" value="1"/>
</dbReference>
<dbReference type="InterPro" id="IPR042099">
    <property type="entry name" value="ANL_N_sf"/>
</dbReference>
<dbReference type="InterPro" id="IPR025110">
    <property type="entry name" value="AMP-bd_C"/>
</dbReference>
<keyword evidence="6" id="KW-0460">Magnesium</keyword>
<dbReference type="InterPro" id="IPR020845">
    <property type="entry name" value="AMP-binding_CS"/>
</dbReference>
<evidence type="ECO:0000259" key="8">
    <source>
        <dbReference type="Pfam" id="PF13193"/>
    </source>
</evidence>
<keyword evidence="4 6" id="KW-0067">ATP-binding</keyword>
<evidence type="ECO:0000256" key="2">
    <source>
        <dbReference type="ARBA" id="ARBA00022598"/>
    </source>
</evidence>
<reference evidence="10 11" key="1">
    <citation type="submission" date="2019-01" db="EMBL/GenBank/DDBJ databases">
        <authorList>
            <person name="Chen W.-M."/>
        </authorList>
    </citation>
    <scope>NUCLEOTIDE SEQUENCE [LARGE SCALE GENOMIC DNA]</scope>
    <source>
        <strain evidence="10 11">TER-1</strain>
    </source>
</reference>
<dbReference type="GO" id="GO:0003987">
    <property type="term" value="F:acetate-CoA ligase activity"/>
    <property type="evidence" value="ECO:0007669"/>
    <property type="project" value="UniProtKB-UniRule"/>
</dbReference>
<feature type="domain" description="AMP-dependent synthetase/ligase" evidence="7">
    <location>
        <begin position="82"/>
        <end position="467"/>
    </location>
</feature>
<dbReference type="PROSITE" id="PS00455">
    <property type="entry name" value="AMP_BINDING"/>
    <property type="match status" value="1"/>
</dbReference>
<dbReference type="OrthoDB" id="9803968at2"/>
<dbReference type="GO" id="GO:0046872">
    <property type="term" value="F:metal ion binding"/>
    <property type="evidence" value="ECO:0007669"/>
    <property type="project" value="UniProtKB-KW"/>
</dbReference>
<name>A0A3S3U6S2_9HYPH</name>
<comment type="caution">
    <text evidence="10">The sequence shown here is derived from an EMBL/GenBank/DDBJ whole genome shotgun (WGS) entry which is preliminary data.</text>
</comment>
<evidence type="ECO:0000259" key="9">
    <source>
        <dbReference type="Pfam" id="PF16177"/>
    </source>
</evidence>
<accession>A0A3S3U6S2</accession>
<dbReference type="SUPFAM" id="SSF56801">
    <property type="entry name" value="Acetyl-CoA synthetase-like"/>
    <property type="match status" value="1"/>
</dbReference>
<dbReference type="InterPro" id="IPR011904">
    <property type="entry name" value="Ac_CoA_lig"/>
</dbReference>
<dbReference type="GO" id="GO:0019427">
    <property type="term" value="P:acetyl-CoA biosynthetic process from acetate"/>
    <property type="evidence" value="ECO:0007669"/>
    <property type="project" value="UniProtKB-UniRule"/>
</dbReference>
<feature type="binding site" evidence="6">
    <location>
        <position position="499"/>
    </location>
    <ligand>
        <name>ATP</name>
        <dbReference type="ChEBI" id="CHEBI:30616"/>
    </ligand>
</feature>
<feature type="binding site" evidence="6">
    <location>
        <begin position="190"/>
        <end position="193"/>
    </location>
    <ligand>
        <name>CoA</name>
        <dbReference type="ChEBI" id="CHEBI:57287"/>
    </ligand>
</feature>